<reference evidence="5" key="1">
    <citation type="journal article" date="2008" name="Genome Res.">
        <title>The genome of Pelotomaculum thermopropionicum reveals niche-associated evolution in anaerobic microbiota.</title>
        <authorList>
            <person name="Kosaka T."/>
            <person name="Kato S."/>
            <person name="Shimoyama T."/>
            <person name="Ishii S."/>
            <person name="Abe T."/>
            <person name="Watanabe K."/>
        </authorList>
    </citation>
    <scope>NUCLEOTIDE SEQUENCE [LARGE SCALE GENOMIC DNA]</scope>
    <source>
        <strain evidence="5">DSM 13744 / JCM 10971 / SI</strain>
    </source>
</reference>
<dbReference type="Gene3D" id="3.30.1330.200">
    <property type="match status" value="1"/>
</dbReference>
<dbReference type="EMBL" id="AP009389">
    <property type="protein sequence ID" value="BAF60246.1"/>
    <property type="molecule type" value="Genomic_DNA"/>
</dbReference>
<dbReference type="PANTHER" id="PTHR35147">
    <property type="entry name" value="CHEMORECEPTOR GLUTAMINE DEAMIDASE CHED-RELATED"/>
    <property type="match status" value="1"/>
</dbReference>
<dbReference type="AlphaFoldDB" id="A5D0H1"/>
<dbReference type="STRING" id="370438.PTH_2065"/>
<dbReference type="EC" id="3.5.1.44" evidence="3"/>
<dbReference type="eggNOG" id="COG1871">
    <property type="taxonomic scope" value="Bacteria"/>
</dbReference>
<dbReference type="InterPro" id="IPR038592">
    <property type="entry name" value="CheD-like_sf"/>
</dbReference>
<comment type="catalytic activity">
    <reaction evidence="3">
        <text>L-glutaminyl-[protein] + H2O = L-glutamyl-[protein] + NH4(+)</text>
        <dbReference type="Rhea" id="RHEA:16441"/>
        <dbReference type="Rhea" id="RHEA-COMP:10207"/>
        <dbReference type="Rhea" id="RHEA-COMP:10208"/>
        <dbReference type="ChEBI" id="CHEBI:15377"/>
        <dbReference type="ChEBI" id="CHEBI:28938"/>
        <dbReference type="ChEBI" id="CHEBI:29973"/>
        <dbReference type="ChEBI" id="CHEBI:30011"/>
        <dbReference type="EC" id="3.5.1.44"/>
    </reaction>
</comment>
<dbReference type="GO" id="GO:0050568">
    <property type="term" value="F:protein-glutamine glutaminase activity"/>
    <property type="evidence" value="ECO:0007669"/>
    <property type="project" value="UniProtKB-UniRule"/>
</dbReference>
<dbReference type="Proteomes" id="UP000006556">
    <property type="component" value="Chromosome"/>
</dbReference>
<dbReference type="PANTHER" id="PTHR35147:SF1">
    <property type="entry name" value="CHEMORECEPTOR GLUTAMINE DEAMIDASE CHED-RELATED"/>
    <property type="match status" value="1"/>
</dbReference>
<keyword evidence="2 3" id="KW-0378">Hydrolase</keyword>
<proteinExistence type="inferred from homology"/>
<dbReference type="CDD" id="cd16352">
    <property type="entry name" value="CheD"/>
    <property type="match status" value="1"/>
</dbReference>
<sequence length="178" mass="18855">MQLSAARDAVNGQALPVPEIQVGIADLKVAVQPVRLITLGLGSCVGVSLYDPVMKVGGLLHIMLPDSTQFNNAVKLKPAKFADLGLPLLVAEVRRLGGRVNNLQAKIAGGAQMFSGLNEKFALNIGERNINMTRKVLKDLGIKILAEDVGGSKGRTMILDTASGNVYIRTVGSQLKVI</sequence>
<evidence type="ECO:0000256" key="2">
    <source>
        <dbReference type="ARBA" id="ARBA00022801"/>
    </source>
</evidence>
<dbReference type="InterPro" id="IPR005659">
    <property type="entry name" value="Chemorcpt_Glu_NH3ase_CheD"/>
</dbReference>
<evidence type="ECO:0000313" key="4">
    <source>
        <dbReference type="EMBL" id="BAF60246.1"/>
    </source>
</evidence>
<evidence type="ECO:0000313" key="5">
    <source>
        <dbReference type="Proteomes" id="UP000006556"/>
    </source>
</evidence>
<dbReference type="Pfam" id="PF03975">
    <property type="entry name" value="CheD"/>
    <property type="match status" value="1"/>
</dbReference>
<name>A5D0H1_PELTS</name>
<gene>
    <name evidence="4" type="primary">CheD</name>
    <name evidence="3" type="synonym">cheD</name>
    <name evidence="4" type="ordered locus">PTH_2065</name>
</gene>
<evidence type="ECO:0000256" key="1">
    <source>
        <dbReference type="ARBA" id="ARBA00022500"/>
    </source>
</evidence>
<accession>A5D0H1</accession>
<evidence type="ECO:0000256" key="3">
    <source>
        <dbReference type="HAMAP-Rule" id="MF_01440"/>
    </source>
</evidence>
<comment type="similarity">
    <text evidence="3">Belongs to the CheD family.</text>
</comment>
<dbReference type="InterPro" id="IPR011324">
    <property type="entry name" value="Cytotoxic_necrot_fac-like_cat"/>
</dbReference>
<protein>
    <recommendedName>
        <fullName evidence="3">Probable chemoreceptor glutamine deamidase CheD</fullName>
        <ecNumber evidence="3">3.5.1.44</ecNumber>
    </recommendedName>
</protein>
<keyword evidence="1 3" id="KW-0145">Chemotaxis</keyword>
<dbReference type="SUPFAM" id="SSF64438">
    <property type="entry name" value="CNF1/YfiH-like putative cysteine hydrolases"/>
    <property type="match status" value="1"/>
</dbReference>
<dbReference type="HOGENOM" id="CLU_087854_2_0_9"/>
<dbReference type="HAMAP" id="MF_01440">
    <property type="entry name" value="CheD"/>
    <property type="match status" value="1"/>
</dbReference>
<organism evidence="4 5">
    <name type="scientific">Pelotomaculum thermopropionicum (strain DSM 13744 / JCM 10971 / SI)</name>
    <dbReference type="NCBI Taxonomy" id="370438"/>
    <lineage>
        <taxon>Bacteria</taxon>
        <taxon>Bacillati</taxon>
        <taxon>Bacillota</taxon>
        <taxon>Clostridia</taxon>
        <taxon>Eubacteriales</taxon>
        <taxon>Desulfotomaculaceae</taxon>
        <taxon>Pelotomaculum</taxon>
    </lineage>
</organism>
<keyword evidence="5" id="KW-1185">Reference proteome</keyword>
<dbReference type="GO" id="GO:0006935">
    <property type="term" value="P:chemotaxis"/>
    <property type="evidence" value="ECO:0007669"/>
    <property type="project" value="UniProtKB-UniRule"/>
</dbReference>
<comment type="function">
    <text evidence="3">Probably deamidates glutamine residues to glutamate on methyl-accepting chemotaxis receptors (MCPs), playing an important role in chemotaxis.</text>
</comment>
<dbReference type="KEGG" id="pth:PTH_2065"/>